<evidence type="ECO:0008006" key="4">
    <source>
        <dbReference type="Google" id="ProtNLM"/>
    </source>
</evidence>
<reference evidence="2 3" key="1">
    <citation type="submission" date="2019-06" db="EMBL/GenBank/DDBJ databases">
        <title>Draft genome of Streptomyces sedi sp. JCM16909.</title>
        <authorList>
            <person name="Klykleung N."/>
            <person name="Tanasupawat S."/>
            <person name="Kudo T."/>
            <person name="Yuki M."/>
            <person name="Ohkuma M."/>
        </authorList>
    </citation>
    <scope>NUCLEOTIDE SEQUENCE [LARGE SCALE GENOMIC DNA]</scope>
    <source>
        <strain evidence="2 3">JCM 16909</strain>
    </source>
</reference>
<dbReference type="AlphaFoldDB" id="A0A5C4UXP1"/>
<feature type="region of interest" description="Disordered" evidence="1">
    <location>
        <begin position="1"/>
        <end position="30"/>
    </location>
</feature>
<proteinExistence type="predicted"/>
<comment type="caution">
    <text evidence="2">The sequence shown here is derived from an EMBL/GenBank/DDBJ whole genome shotgun (WGS) entry which is preliminary data.</text>
</comment>
<name>A0A5C4UXP1_9ACTN</name>
<dbReference type="OrthoDB" id="5096160at2"/>
<keyword evidence="3" id="KW-1185">Reference proteome</keyword>
<protein>
    <recommendedName>
        <fullName evidence="4">tRNA-guanine transglycosylase</fullName>
    </recommendedName>
</protein>
<dbReference type="RefSeq" id="WP_139646389.1">
    <property type="nucleotide sequence ID" value="NZ_BAAAZS010000081.1"/>
</dbReference>
<accession>A0A5C4UXP1</accession>
<feature type="compositionally biased region" description="Low complexity" evidence="1">
    <location>
        <begin position="390"/>
        <end position="408"/>
    </location>
</feature>
<dbReference type="Proteomes" id="UP000311713">
    <property type="component" value="Unassembled WGS sequence"/>
</dbReference>
<evidence type="ECO:0000313" key="2">
    <source>
        <dbReference type="EMBL" id="TNM28372.1"/>
    </source>
</evidence>
<sequence length="408" mass="44164">MTDRYAPLPRPRSDLTEPPDAAGAPDRPDSLNGLQGRMLIQVSAARLSYVQGQVDPARSGLILCGTDAVRKAGALRYREGYAAPLLIDPAVYEVSAATEENPFPCDVEPTLFLDDPLELSLAEQRDAGATLPMTPTGYIRAEDSDALRAAVTRVLELDDPEVIFAAPVDVSWLRDEESTRQLIAHLRRVKGPKAIMLGGQMDPLARYAKAVSHLKQVIEEVPGAALLRTDLAAFGALAFGAAFTAFGASSRYRHVVAPGEKAQVNKSIPIQSPHILFPDLMAFFLGETIAKRYGGAEAPVCFCSACAGKLALDAFTSNRGELPAAAAAHNVAVLMEWFRALTSVKPGTARQQWWFDRCRKALDQYELINTSIRQPKAFKSPAQLDRWASTTPGTAKAPAQTAAAERRR</sequence>
<dbReference type="EMBL" id="VDGT01000013">
    <property type="protein sequence ID" value="TNM28372.1"/>
    <property type="molecule type" value="Genomic_DNA"/>
</dbReference>
<organism evidence="2 3">
    <name type="scientific">Streptomyces sedi</name>
    <dbReference type="NCBI Taxonomy" id="555059"/>
    <lineage>
        <taxon>Bacteria</taxon>
        <taxon>Bacillati</taxon>
        <taxon>Actinomycetota</taxon>
        <taxon>Actinomycetes</taxon>
        <taxon>Kitasatosporales</taxon>
        <taxon>Streptomycetaceae</taxon>
        <taxon>Streptomyces</taxon>
    </lineage>
</organism>
<feature type="region of interest" description="Disordered" evidence="1">
    <location>
        <begin position="379"/>
        <end position="408"/>
    </location>
</feature>
<gene>
    <name evidence="2" type="ORF">FH715_17560</name>
</gene>
<evidence type="ECO:0000313" key="3">
    <source>
        <dbReference type="Proteomes" id="UP000311713"/>
    </source>
</evidence>
<evidence type="ECO:0000256" key="1">
    <source>
        <dbReference type="SAM" id="MobiDB-lite"/>
    </source>
</evidence>